<dbReference type="PANTHER" id="PTHR32309:SF13">
    <property type="entry name" value="FERRIC ENTEROBACTIN TRANSPORT PROTEIN FEPE"/>
    <property type="match status" value="1"/>
</dbReference>
<reference evidence="8 9" key="1">
    <citation type="submission" date="2018-11" db="EMBL/GenBank/DDBJ databases">
        <authorList>
            <person name="Zhou Z."/>
            <person name="Wang G."/>
        </authorList>
    </citation>
    <scope>NUCLEOTIDE SEQUENCE [LARGE SCALE GENOMIC DNA]</scope>
    <source>
        <strain evidence="8 9">KCTC52004</strain>
    </source>
</reference>
<proteinExistence type="predicted"/>
<evidence type="ECO:0000313" key="8">
    <source>
        <dbReference type="EMBL" id="RRB01268.1"/>
    </source>
</evidence>
<evidence type="ECO:0000313" key="9">
    <source>
        <dbReference type="Proteomes" id="UP000271925"/>
    </source>
</evidence>
<dbReference type="OrthoDB" id="1522571at2"/>
<dbReference type="PANTHER" id="PTHR32309">
    <property type="entry name" value="TYROSINE-PROTEIN KINASE"/>
    <property type="match status" value="1"/>
</dbReference>
<evidence type="ECO:0000256" key="6">
    <source>
        <dbReference type="SAM" id="Phobius"/>
    </source>
</evidence>
<keyword evidence="4 6" id="KW-1133">Transmembrane helix</keyword>
<dbReference type="GO" id="GO:0004713">
    <property type="term" value="F:protein tyrosine kinase activity"/>
    <property type="evidence" value="ECO:0007669"/>
    <property type="project" value="TreeGrafter"/>
</dbReference>
<dbReference type="InterPro" id="IPR003856">
    <property type="entry name" value="LPS_length_determ_N"/>
</dbReference>
<evidence type="ECO:0000256" key="5">
    <source>
        <dbReference type="ARBA" id="ARBA00023136"/>
    </source>
</evidence>
<comment type="caution">
    <text evidence="8">The sequence shown here is derived from an EMBL/GenBank/DDBJ whole genome shotgun (WGS) entry which is preliminary data.</text>
</comment>
<keyword evidence="2" id="KW-1003">Cell membrane</keyword>
<feature type="domain" description="Polysaccharide chain length determinant N-terminal" evidence="7">
    <location>
        <begin position="19"/>
        <end position="65"/>
    </location>
</feature>
<evidence type="ECO:0000256" key="4">
    <source>
        <dbReference type="ARBA" id="ARBA00022989"/>
    </source>
</evidence>
<accession>A0A3P1BJM7</accession>
<keyword evidence="9" id="KW-1185">Reference proteome</keyword>
<dbReference type="InterPro" id="IPR050445">
    <property type="entry name" value="Bact_polysacc_biosynth/exp"/>
</dbReference>
<dbReference type="Pfam" id="PF02706">
    <property type="entry name" value="Wzz"/>
    <property type="match status" value="1"/>
</dbReference>
<gene>
    <name evidence="8" type="ORF">EHT25_22060</name>
</gene>
<evidence type="ECO:0000256" key="3">
    <source>
        <dbReference type="ARBA" id="ARBA00022692"/>
    </source>
</evidence>
<keyword evidence="3 6" id="KW-0812">Transmembrane</keyword>
<keyword evidence="5 6" id="KW-0472">Membrane</keyword>
<dbReference type="AlphaFoldDB" id="A0A3P1BJM7"/>
<comment type="subcellular location">
    <subcellularLocation>
        <location evidence="1">Cell membrane</location>
        <topology evidence="1">Multi-pass membrane protein</topology>
    </subcellularLocation>
</comment>
<dbReference type="GO" id="GO:0005886">
    <property type="term" value="C:plasma membrane"/>
    <property type="evidence" value="ECO:0007669"/>
    <property type="project" value="UniProtKB-SubCell"/>
</dbReference>
<organism evidence="8 9">
    <name type="scientific">Larkinella rosea</name>
    <dbReference type="NCBI Taxonomy" id="2025312"/>
    <lineage>
        <taxon>Bacteria</taxon>
        <taxon>Pseudomonadati</taxon>
        <taxon>Bacteroidota</taxon>
        <taxon>Cytophagia</taxon>
        <taxon>Cytophagales</taxon>
        <taxon>Spirosomataceae</taxon>
        <taxon>Larkinella</taxon>
    </lineage>
</organism>
<feature type="transmembrane region" description="Helical" evidence="6">
    <location>
        <begin position="27"/>
        <end position="46"/>
    </location>
</feature>
<evidence type="ECO:0000256" key="2">
    <source>
        <dbReference type="ARBA" id="ARBA00022475"/>
    </source>
</evidence>
<dbReference type="Proteomes" id="UP000271925">
    <property type="component" value="Unassembled WGS sequence"/>
</dbReference>
<sequence>MTQPVQESYWLGLSPGRIGSLIWQNRFRVFIITAFFAIAGVIVSLLTKPEFVSEARIMPEISQGSGDVLQKLASVAGFAGLEFGETNGIDAVRPDLYPNVLQSTPFILSLLDQKVPTRDGNRVSVTSLLLQNDSWFGKKWFSSEKKTESLRPNANPQTIRLTQEQQDLLEDIQQRVSAKMDTRSGIITVSARMPDPTAVAAVTQVALDYLTRYVTTYRTEKVRRDLLFYTNRLKEAKQRFEAAQYKMFQYGDQHKYMVVQAATMEKQRIEAELTISQVVYTELSKQFEQAKIKVQEQTPVFKVLDPAKVPLKRSSPRRTVMVLTYTLLGFVAGSIYSVLVGLNAFGRLRGNRPSN</sequence>
<name>A0A3P1BJM7_9BACT</name>
<evidence type="ECO:0000259" key="7">
    <source>
        <dbReference type="Pfam" id="PF02706"/>
    </source>
</evidence>
<dbReference type="EMBL" id="RQJO01000010">
    <property type="protein sequence ID" value="RRB01268.1"/>
    <property type="molecule type" value="Genomic_DNA"/>
</dbReference>
<evidence type="ECO:0000256" key="1">
    <source>
        <dbReference type="ARBA" id="ARBA00004651"/>
    </source>
</evidence>
<feature type="transmembrane region" description="Helical" evidence="6">
    <location>
        <begin position="322"/>
        <end position="345"/>
    </location>
</feature>
<protein>
    <submittedName>
        <fullName evidence="8">Lipopolysaccharide biosynthesis protein</fullName>
    </submittedName>
</protein>